<gene>
    <name evidence="2" type="ORF">B5G26_01730</name>
</gene>
<comment type="caution">
    <text evidence="2">The sequence shown here is derived from an EMBL/GenBank/DDBJ whole genome shotgun (WGS) entry which is preliminary data.</text>
</comment>
<sequence length="531" mass="58531">MQVPDMMKEVGNMALEMTKDTMTWKQRKGTHHSRILLEGDMIVPDNRPDVAQVLHCSGTVRLDEVKSGEEKINLTGELLVRVLYRAAGGEKPVYAMTSSLPIQEVLYVEGMTAEDAVNVMAETEHLECQLINDRKVGLRAIVEVWAEAEGSKSLQTVSGAQGEAVELLRKKVLTERPVAEKKDRFTVKHTVSLGADQPNIGEMLHQVLTLSDTDIRAMDGKVAVRGNLRMTAIYGTEENGMPVAVEAEIPFHGFIEGGSITPQTWTDVKLTVNESEVRPAVNDDGETRNLDVTAVIGAELKAVDHTEQEMVTDAYGLESCLQPKGEKVTFPVCVGMTRSRFSLKEGVSLENGEMPMMQAVAAWGQVHTEDVTVETDAVNVEGVLQAEILYLSADDDAAVCVLKRGIPFRQTVEVRGAKGGDTACVRSTAEQVDFRLMTETEGELRAQILLEILVTAMEETEVVTDLLEMPEETPEKRPSAVICVVQDGESLWDIAKKYRTTPERILMVNDIENPERLFSGQKLLILRGGRK</sequence>
<proteinExistence type="predicted"/>
<dbReference type="Gene3D" id="3.10.350.10">
    <property type="entry name" value="LysM domain"/>
    <property type="match status" value="1"/>
</dbReference>
<dbReference type="AlphaFoldDB" id="A0A1Y3UCF5"/>
<organism evidence="2 3">
    <name type="scientific">Anaerotignum lactatifermentans</name>
    <dbReference type="NCBI Taxonomy" id="160404"/>
    <lineage>
        <taxon>Bacteria</taxon>
        <taxon>Bacillati</taxon>
        <taxon>Bacillota</taxon>
        <taxon>Clostridia</taxon>
        <taxon>Lachnospirales</taxon>
        <taxon>Anaerotignaceae</taxon>
        <taxon>Anaerotignum</taxon>
    </lineage>
</organism>
<dbReference type="Pfam" id="PF12673">
    <property type="entry name" value="SipL"/>
    <property type="match status" value="3"/>
</dbReference>
<evidence type="ECO:0000313" key="3">
    <source>
        <dbReference type="Proteomes" id="UP000195455"/>
    </source>
</evidence>
<dbReference type="CDD" id="cd00118">
    <property type="entry name" value="LysM"/>
    <property type="match status" value="1"/>
</dbReference>
<dbReference type="EMBL" id="NFHM01000001">
    <property type="protein sequence ID" value="OUN45765.1"/>
    <property type="molecule type" value="Genomic_DNA"/>
</dbReference>
<reference evidence="3" key="1">
    <citation type="submission" date="2017-04" db="EMBL/GenBank/DDBJ databases">
        <title>Function of individual gut microbiota members based on whole genome sequencing of pure cultures obtained from chicken caecum.</title>
        <authorList>
            <person name="Medvecky M."/>
            <person name="Cejkova D."/>
            <person name="Polansky O."/>
            <person name="Karasova D."/>
            <person name="Kubasova T."/>
            <person name="Cizek A."/>
            <person name="Rychlik I."/>
        </authorList>
    </citation>
    <scope>NUCLEOTIDE SEQUENCE [LARGE SCALE GENOMIC DNA]</scope>
    <source>
        <strain evidence="3">An75</strain>
    </source>
</reference>
<evidence type="ECO:0000259" key="1">
    <source>
        <dbReference type="PROSITE" id="PS51782"/>
    </source>
</evidence>
<dbReference type="InterPro" id="IPR036779">
    <property type="entry name" value="LysM_dom_sf"/>
</dbReference>
<dbReference type="InterPro" id="IPR024300">
    <property type="entry name" value="SipL_SPOCS_dom"/>
</dbReference>
<dbReference type="SUPFAM" id="SSF54106">
    <property type="entry name" value="LysM domain"/>
    <property type="match status" value="1"/>
</dbReference>
<dbReference type="Proteomes" id="UP000195455">
    <property type="component" value="Unassembled WGS sequence"/>
</dbReference>
<evidence type="ECO:0000313" key="2">
    <source>
        <dbReference type="EMBL" id="OUN45765.1"/>
    </source>
</evidence>
<dbReference type="SMART" id="SM00257">
    <property type="entry name" value="LysM"/>
    <property type="match status" value="1"/>
</dbReference>
<dbReference type="Pfam" id="PF01476">
    <property type="entry name" value="LysM"/>
    <property type="match status" value="1"/>
</dbReference>
<protein>
    <recommendedName>
        <fullName evidence="1">LysM domain-containing protein</fullName>
    </recommendedName>
</protein>
<feature type="domain" description="LysM" evidence="1">
    <location>
        <begin position="481"/>
        <end position="525"/>
    </location>
</feature>
<accession>A0A1Y3UCF5</accession>
<dbReference type="PROSITE" id="PS51782">
    <property type="entry name" value="LYSM"/>
    <property type="match status" value="1"/>
</dbReference>
<dbReference type="InterPro" id="IPR018392">
    <property type="entry name" value="LysM"/>
</dbReference>
<name>A0A1Y3UCF5_9FIRM</name>